<keyword evidence="1" id="KW-0472">Membrane</keyword>
<keyword evidence="3" id="KW-1185">Reference proteome</keyword>
<proteinExistence type="predicted"/>
<keyword evidence="1" id="KW-0812">Transmembrane</keyword>
<organism evidence="2 3">
    <name type="scientific">Dyella flagellata</name>
    <dbReference type="NCBI Taxonomy" id="1867833"/>
    <lineage>
        <taxon>Bacteria</taxon>
        <taxon>Pseudomonadati</taxon>
        <taxon>Pseudomonadota</taxon>
        <taxon>Gammaproteobacteria</taxon>
        <taxon>Lysobacterales</taxon>
        <taxon>Rhodanobacteraceae</taxon>
        <taxon>Dyella</taxon>
    </lineage>
</organism>
<keyword evidence="1" id="KW-1133">Transmembrane helix</keyword>
<feature type="transmembrane region" description="Helical" evidence="1">
    <location>
        <begin position="218"/>
        <end position="237"/>
    </location>
</feature>
<gene>
    <name evidence="2" type="ORF">GCM10007898_06220</name>
</gene>
<dbReference type="EMBL" id="BSOA01000003">
    <property type="protein sequence ID" value="GLQ87056.1"/>
    <property type="molecule type" value="Genomic_DNA"/>
</dbReference>
<feature type="transmembrane region" description="Helical" evidence="1">
    <location>
        <begin position="291"/>
        <end position="316"/>
    </location>
</feature>
<protein>
    <submittedName>
        <fullName evidence="2">ABC transporter permease</fullName>
    </submittedName>
</protein>
<feature type="transmembrane region" description="Helical" evidence="1">
    <location>
        <begin position="86"/>
        <end position="110"/>
    </location>
</feature>
<dbReference type="Proteomes" id="UP001156627">
    <property type="component" value="Unassembled WGS sequence"/>
</dbReference>
<evidence type="ECO:0000256" key="1">
    <source>
        <dbReference type="SAM" id="Phobius"/>
    </source>
</evidence>
<evidence type="ECO:0000313" key="3">
    <source>
        <dbReference type="Proteomes" id="UP001156627"/>
    </source>
</evidence>
<feature type="transmembrane region" description="Helical" evidence="1">
    <location>
        <begin position="184"/>
        <end position="206"/>
    </location>
</feature>
<sequence length="323" mass="36116">MNAKTLYWLVKREFWEHRGGFIWTPVITGIVFLVLNLMGIVGGEVFGFRHGFHFGPLESQDLVAKIHSLDARELQQVSTYLDLAMLFPSCLIAIVFAFVVFFYCLGALYDDRRDRSFLFWKSLPISDTATVLSKVIAAVLIAPIAVVVCGMLTGIIMLLIFAIALSFHGVSVWSLLVLAHPLHVVGFLVGCIPLYLLWALPTVGWLMLCSSWAKSKPFLWAVVIPVALGVIISWFNLFGSVGFESTWYWHEIAARVLFSAVPGDWLPAHSLEHLGDNPENFNRFFDLSSSYAVLTSVEIWAGVAAGIAMLVGAVWFRRWRDDS</sequence>
<reference evidence="3" key="1">
    <citation type="journal article" date="2019" name="Int. J. Syst. Evol. Microbiol.">
        <title>The Global Catalogue of Microorganisms (GCM) 10K type strain sequencing project: providing services to taxonomists for standard genome sequencing and annotation.</title>
        <authorList>
            <consortium name="The Broad Institute Genomics Platform"/>
            <consortium name="The Broad Institute Genome Sequencing Center for Infectious Disease"/>
            <person name="Wu L."/>
            <person name="Ma J."/>
        </authorList>
    </citation>
    <scope>NUCLEOTIDE SEQUENCE [LARGE SCALE GENOMIC DNA]</scope>
    <source>
        <strain evidence="3">NBRC 111981</strain>
    </source>
</reference>
<feature type="transmembrane region" description="Helical" evidence="1">
    <location>
        <begin position="131"/>
        <end position="164"/>
    </location>
</feature>
<comment type="caution">
    <text evidence="2">The sequence shown here is derived from an EMBL/GenBank/DDBJ whole genome shotgun (WGS) entry which is preliminary data.</text>
</comment>
<feature type="transmembrane region" description="Helical" evidence="1">
    <location>
        <begin position="21"/>
        <end position="41"/>
    </location>
</feature>
<evidence type="ECO:0000313" key="2">
    <source>
        <dbReference type="EMBL" id="GLQ87056.1"/>
    </source>
</evidence>
<dbReference type="RefSeq" id="WP_284330486.1">
    <property type="nucleotide sequence ID" value="NZ_BSOA01000003.1"/>
</dbReference>
<accession>A0ABQ5X609</accession>
<name>A0ABQ5X609_9GAMM</name>